<evidence type="ECO:0000313" key="2">
    <source>
        <dbReference type="Proteomes" id="UP000199820"/>
    </source>
</evidence>
<evidence type="ECO:0000313" key="1">
    <source>
        <dbReference type="EMBL" id="SES88111.1"/>
    </source>
</evidence>
<dbReference type="RefSeq" id="WP_083378696.1">
    <property type="nucleotide sequence ID" value="NZ_FOIL01000001.1"/>
</dbReference>
<keyword evidence="2" id="KW-1185">Reference proteome</keyword>
<reference evidence="1 2" key="1">
    <citation type="submission" date="2016-10" db="EMBL/GenBank/DDBJ databases">
        <authorList>
            <person name="de Groot N.N."/>
        </authorList>
    </citation>
    <scope>NUCLEOTIDE SEQUENCE [LARGE SCALE GENOMIC DNA]</scope>
    <source>
        <strain evidence="1 2">KH1P1</strain>
    </source>
</reference>
<dbReference type="AlphaFoldDB" id="A0A1I0A2D6"/>
<dbReference type="OrthoDB" id="9808443at2"/>
<proteinExistence type="predicted"/>
<protein>
    <submittedName>
        <fullName evidence="1">Predicted nucleotidyltransferase component of viral defense system</fullName>
    </submittedName>
</protein>
<accession>A0A1I0A2D6</accession>
<dbReference type="Proteomes" id="UP000199820">
    <property type="component" value="Unassembled WGS sequence"/>
</dbReference>
<dbReference type="Pfam" id="PF08843">
    <property type="entry name" value="AbiEii"/>
    <property type="match status" value="1"/>
</dbReference>
<keyword evidence="1" id="KW-0808">Transferase</keyword>
<dbReference type="EMBL" id="FOIL01000001">
    <property type="protein sequence ID" value="SES88111.1"/>
    <property type="molecule type" value="Genomic_DNA"/>
</dbReference>
<dbReference type="InterPro" id="IPR014942">
    <property type="entry name" value="AbiEii"/>
</dbReference>
<gene>
    <name evidence="1" type="ORF">SAMN04487771_100154</name>
</gene>
<name>A0A1I0A2D6_9FIRM</name>
<organism evidence="1 2">
    <name type="scientific">[Clostridium] aminophilum</name>
    <dbReference type="NCBI Taxonomy" id="1526"/>
    <lineage>
        <taxon>Bacteria</taxon>
        <taxon>Bacillati</taxon>
        <taxon>Bacillota</taxon>
        <taxon>Clostridia</taxon>
        <taxon>Lachnospirales</taxon>
        <taxon>Lachnospiraceae</taxon>
    </lineage>
</organism>
<sequence length="299" mass="34540">MAIKNMAASVLTRLKNQSKEEGIPFQMVLQLFAQEEFLRKLSLSQYADNLILKGGMFIYTLTEFDSRPTRDIDFLIKNLHGSMENIEQTMRDICNTSTGNDFITLEVLGTEAISVDKKYPGVKTTFMGRIGKVRIPFSIDVGIDDMIVPDPIKRMIITRLPDFVSPEVYTYSLESTIAEKFDAILQRMDGTSRMKDFYDIYYLSGIFDFEGEILIEAVKSTLVHRNRELPDDVFAEIEDFKNSNALNTQWKAFDPVKESGLLFDDALDRLIAFLEPIYQTILRETDFDKRWSCENKMWM</sequence>
<dbReference type="GO" id="GO:0016740">
    <property type="term" value="F:transferase activity"/>
    <property type="evidence" value="ECO:0007669"/>
    <property type="project" value="UniProtKB-KW"/>
</dbReference>